<feature type="compositionally biased region" description="Polar residues" evidence="1">
    <location>
        <begin position="166"/>
        <end position="242"/>
    </location>
</feature>
<feature type="region of interest" description="Disordered" evidence="1">
    <location>
        <begin position="127"/>
        <end position="299"/>
    </location>
</feature>
<dbReference type="Proteomes" id="UP000283269">
    <property type="component" value="Unassembled WGS sequence"/>
</dbReference>
<feature type="compositionally biased region" description="Basic residues" evidence="1">
    <location>
        <begin position="509"/>
        <end position="519"/>
    </location>
</feature>
<dbReference type="AlphaFoldDB" id="A0A409WFS3"/>
<dbReference type="STRING" id="93625.A0A409WFS3"/>
<feature type="region of interest" description="Disordered" evidence="1">
    <location>
        <begin position="507"/>
        <end position="526"/>
    </location>
</feature>
<accession>A0A409WFS3</accession>
<sequence>MPTSELSDALNPYASQTRQRASSNDYSHPLQTVSYQPVVQPPQAPHAPHVSELQMAIPQPAPPSARSRQGAQVVAELFRRIASIQNAQEHEVKRRLVWEKEQEEKGAQKNAEMEQKMGEMYEELRILRSDYDRSNQPPAIGLLTPQDTMSPATTQQTNSNTGSTSPISPGSQLSQYTGPAFVQGSSSTPLSDTNTSALSPNSDPVNPTQTFSQSSPSHVTTQSGLVPATEPTTQAITPNLSPHLTDAETLRPPPRSTARSAIRKKKRKSYDSDDGSSCSSSSSSPVSRPRKRKSHHDTTCYTIHHAIRLHIIRMMDRETDKDLPDSHIEGTTLDPSEPVRFVWDKTTKQSVHNARMKRKILDDIKDNRHLYKDVPQKEFTKKNLDAAFDQCFITFRQKFKSQRDALSASHLKLREEAKARKARHLSRRKIKLDNRSEARNKIEMFEHVIFDGALHPDCMSSEESDYEQDPLFPQPNSYLKTHGYAWRSTRLLRFYCILDDEDRIESSAKPKRGQARKERRVGPNKEGFILPPQGVSTWMISRRWYKASLATHPDLPNTLTKLIVDPVGFDWSDFHELGEESGDEGVHAHPTQQTMSMYDPHMHTMGSVVEHQGYSASVYTNYA</sequence>
<feature type="compositionally biased region" description="Low complexity" evidence="1">
    <location>
        <begin position="275"/>
        <end position="287"/>
    </location>
</feature>
<keyword evidence="3" id="KW-1185">Reference proteome</keyword>
<evidence type="ECO:0000313" key="3">
    <source>
        <dbReference type="Proteomes" id="UP000283269"/>
    </source>
</evidence>
<proteinExistence type="predicted"/>
<organism evidence="2 3">
    <name type="scientific">Psilocybe cyanescens</name>
    <dbReference type="NCBI Taxonomy" id="93625"/>
    <lineage>
        <taxon>Eukaryota</taxon>
        <taxon>Fungi</taxon>
        <taxon>Dikarya</taxon>
        <taxon>Basidiomycota</taxon>
        <taxon>Agaricomycotina</taxon>
        <taxon>Agaricomycetes</taxon>
        <taxon>Agaricomycetidae</taxon>
        <taxon>Agaricales</taxon>
        <taxon>Agaricineae</taxon>
        <taxon>Strophariaceae</taxon>
        <taxon>Psilocybe</taxon>
    </lineage>
</organism>
<name>A0A409WFS3_PSICY</name>
<comment type="caution">
    <text evidence="2">The sequence shown here is derived from an EMBL/GenBank/DDBJ whole genome shotgun (WGS) entry which is preliminary data.</text>
</comment>
<reference evidence="2 3" key="1">
    <citation type="journal article" date="2018" name="Evol. Lett.">
        <title>Horizontal gene cluster transfer increased hallucinogenic mushroom diversity.</title>
        <authorList>
            <person name="Reynolds H.T."/>
            <person name="Vijayakumar V."/>
            <person name="Gluck-Thaler E."/>
            <person name="Korotkin H.B."/>
            <person name="Matheny P.B."/>
            <person name="Slot J.C."/>
        </authorList>
    </citation>
    <scope>NUCLEOTIDE SEQUENCE [LARGE SCALE GENOMIC DNA]</scope>
    <source>
        <strain evidence="2 3">2631</strain>
    </source>
</reference>
<feature type="region of interest" description="Disordered" evidence="1">
    <location>
        <begin position="1"/>
        <end position="28"/>
    </location>
</feature>
<protein>
    <submittedName>
        <fullName evidence="2">Uncharacterized protein</fullName>
    </submittedName>
</protein>
<feature type="compositionally biased region" description="Polar residues" evidence="1">
    <location>
        <begin position="13"/>
        <end position="28"/>
    </location>
</feature>
<evidence type="ECO:0000256" key="1">
    <source>
        <dbReference type="SAM" id="MobiDB-lite"/>
    </source>
</evidence>
<dbReference type="InParanoid" id="A0A409WFS3"/>
<evidence type="ECO:0000313" key="2">
    <source>
        <dbReference type="EMBL" id="PPQ77347.1"/>
    </source>
</evidence>
<gene>
    <name evidence="2" type="ORF">CVT25_010929</name>
</gene>
<dbReference type="OrthoDB" id="3358418at2759"/>
<dbReference type="EMBL" id="NHYD01003440">
    <property type="protein sequence ID" value="PPQ77347.1"/>
    <property type="molecule type" value="Genomic_DNA"/>
</dbReference>
<feature type="compositionally biased region" description="Low complexity" evidence="1">
    <location>
        <begin position="153"/>
        <end position="165"/>
    </location>
</feature>